<keyword evidence="2" id="KW-1185">Reference proteome</keyword>
<dbReference type="EMBL" id="BMAV01022381">
    <property type="protein sequence ID" value="GFY77236.1"/>
    <property type="molecule type" value="Genomic_DNA"/>
</dbReference>
<reference evidence="1" key="1">
    <citation type="submission" date="2020-08" db="EMBL/GenBank/DDBJ databases">
        <title>Multicomponent nature underlies the extraordinary mechanical properties of spider dragline silk.</title>
        <authorList>
            <person name="Kono N."/>
            <person name="Nakamura H."/>
            <person name="Mori M."/>
            <person name="Yoshida Y."/>
            <person name="Ohtoshi R."/>
            <person name="Malay A.D."/>
            <person name="Moran D.A.P."/>
            <person name="Tomita M."/>
            <person name="Numata K."/>
            <person name="Arakawa K."/>
        </authorList>
    </citation>
    <scope>NUCLEOTIDE SEQUENCE</scope>
</reference>
<dbReference type="AlphaFoldDB" id="A0A8X6YUE4"/>
<comment type="caution">
    <text evidence="1">The sequence shown here is derived from an EMBL/GenBank/DDBJ whole genome shotgun (WGS) entry which is preliminary data.</text>
</comment>
<protein>
    <submittedName>
        <fullName evidence="1">Uncharacterized protein</fullName>
    </submittedName>
</protein>
<dbReference type="Proteomes" id="UP000886998">
    <property type="component" value="Unassembled WGS sequence"/>
</dbReference>
<evidence type="ECO:0000313" key="2">
    <source>
        <dbReference type="Proteomes" id="UP000886998"/>
    </source>
</evidence>
<sequence>MDHVSRSIRQRWLIREKVTPMKSWTPIVNQKMNSLMESGVFRNSVGVCLAENHRDPCSFVADQRYVDIPSDYIYLTRSCCALMQMIWAFSTRTSFIQC</sequence>
<gene>
    <name evidence="1" type="ORF">TNIN_283811</name>
</gene>
<evidence type="ECO:0000313" key="1">
    <source>
        <dbReference type="EMBL" id="GFY77236.1"/>
    </source>
</evidence>
<organism evidence="1 2">
    <name type="scientific">Trichonephila inaurata madagascariensis</name>
    <dbReference type="NCBI Taxonomy" id="2747483"/>
    <lineage>
        <taxon>Eukaryota</taxon>
        <taxon>Metazoa</taxon>
        <taxon>Ecdysozoa</taxon>
        <taxon>Arthropoda</taxon>
        <taxon>Chelicerata</taxon>
        <taxon>Arachnida</taxon>
        <taxon>Araneae</taxon>
        <taxon>Araneomorphae</taxon>
        <taxon>Entelegynae</taxon>
        <taxon>Araneoidea</taxon>
        <taxon>Nephilidae</taxon>
        <taxon>Trichonephila</taxon>
        <taxon>Trichonephila inaurata</taxon>
    </lineage>
</organism>
<proteinExistence type="predicted"/>
<name>A0A8X6YUE4_9ARAC</name>
<accession>A0A8X6YUE4</accession>